<organism evidence="3 4">
    <name type="scientific">Candidatus Eisenbergiella merdavium</name>
    <dbReference type="NCBI Taxonomy" id="2838551"/>
    <lineage>
        <taxon>Bacteria</taxon>
        <taxon>Bacillati</taxon>
        <taxon>Bacillota</taxon>
        <taxon>Clostridia</taxon>
        <taxon>Lachnospirales</taxon>
        <taxon>Lachnospiraceae</taxon>
        <taxon>Eisenbergiella</taxon>
    </lineage>
</organism>
<dbReference type="InterPro" id="IPR016181">
    <property type="entry name" value="Acyl_CoA_acyltransferase"/>
</dbReference>
<dbReference type="InterPro" id="IPR050769">
    <property type="entry name" value="NAT_camello-type"/>
</dbReference>
<evidence type="ECO:0000313" key="4">
    <source>
        <dbReference type="Proteomes" id="UP000823891"/>
    </source>
</evidence>
<gene>
    <name evidence="3" type="ORF">H9761_05510</name>
</gene>
<dbReference type="SUPFAM" id="SSF55729">
    <property type="entry name" value="Acyl-CoA N-acyltransferases (Nat)"/>
    <property type="match status" value="1"/>
</dbReference>
<feature type="domain" description="N-acetyltransferase" evidence="2">
    <location>
        <begin position="32"/>
        <end position="190"/>
    </location>
</feature>
<dbReference type="Gene3D" id="3.40.630.30">
    <property type="match status" value="1"/>
</dbReference>
<dbReference type="Pfam" id="PF00583">
    <property type="entry name" value="Acetyltransf_1"/>
    <property type="match status" value="1"/>
</dbReference>
<dbReference type="CDD" id="cd04301">
    <property type="entry name" value="NAT_SF"/>
    <property type="match status" value="1"/>
</dbReference>
<dbReference type="Proteomes" id="UP000823891">
    <property type="component" value="Unassembled WGS sequence"/>
</dbReference>
<reference evidence="3" key="1">
    <citation type="journal article" date="2021" name="PeerJ">
        <title>Extensive microbial diversity within the chicken gut microbiome revealed by metagenomics and culture.</title>
        <authorList>
            <person name="Gilroy R."/>
            <person name="Ravi A."/>
            <person name="Getino M."/>
            <person name="Pursley I."/>
            <person name="Horton D.L."/>
            <person name="Alikhan N.F."/>
            <person name="Baker D."/>
            <person name="Gharbi K."/>
            <person name="Hall N."/>
            <person name="Watson M."/>
            <person name="Adriaenssens E.M."/>
            <person name="Foster-Nyarko E."/>
            <person name="Jarju S."/>
            <person name="Secka A."/>
            <person name="Antonio M."/>
            <person name="Oren A."/>
            <person name="Chaudhuri R.R."/>
            <person name="La Ragione R."/>
            <person name="Hildebrand F."/>
            <person name="Pallen M.J."/>
        </authorList>
    </citation>
    <scope>NUCLEOTIDE SEQUENCE</scope>
    <source>
        <strain evidence="3">USAMLcec2-132</strain>
    </source>
</reference>
<dbReference type="InterPro" id="IPR000182">
    <property type="entry name" value="GNAT_dom"/>
</dbReference>
<reference evidence="3" key="2">
    <citation type="submission" date="2021-04" db="EMBL/GenBank/DDBJ databases">
        <authorList>
            <person name="Gilroy R."/>
        </authorList>
    </citation>
    <scope>NUCLEOTIDE SEQUENCE</scope>
    <source>
        <strain evidence="3">USAMLcec2-132</strain>
    </source>
</reference>
<evidence type="ECO:0000313" key="3">
    <source>
        <dbReference type="EMBL" id="HJC23147.1"/>
    </source>
</evidence>
<proteinExistence type="predicted"/>
<accession>A0A9D2SQ65</accession>
<keyword evidence="1" id="KW-0808">Transferase</keyword>
<comment type="caution">
    <text evidence="3">The sequence shown here is derived from an EMBL/GenBank/DDBJ whole genome shotgun (WGS) entry which is preliminary data.</text>
</comment>
<evidence type="ECO:0000259" key="2">
    <source>
        <dbReference type="PROSITE" id="PS51186"/>
    </source>
</evidence>
<dbReference type="PANTHER" id="PTHR13947">
    <property type="entry name" value="GNAT FAMILY N-ACETYLTRANSFERASE"/>
    <property type="match status" value="1"/>
</dbReference>
<sequence length="211" mass="24583">MPDRTIPYYNIIMKCEKPRAATPVLPEGFRFHMYRDGDEKEWAWLEYEIGDFSSTTEAEQYFLSAYCGHSRLDIRERCVFVLDERGRFVGSCIAWKDIRRSAPVASLHWLVTAPGQQGRGIGKALCQRVMQIFSARGEFPVYLHTQPWSWKAVLLYAGQGFRLQRTDTFSHYENQFDQAREVLKDILTAEQYRCLMEKTTAAETEREDSIS</sequence>
<dbReference type="PANTHER" id="PTHR13947:SF37">
    <property type="entry name" value="LD18367P"/>
    <property type="match status" value="1"/>
</dbReference>
<evidence type="ECO:0000256" key="1">
    <source>
        <dbReference type="ARBA" id="ARBA00022679"/>
    </source>
</evidence>
<dbReference type="GO" id="GO:0008080">
    <property type="term" value="F:N-acetyltransferase activity"/>
    <property type="evidence" value="ECO:0007669"/>
    <property type="project" value="InterPro"/>
</dbReference>
<dbReference type="AlphaFoldDB" id="A0A9D2SQ65"/>
<dbReference type="PROSITE" id="PS51186">
    <property type="entry name" value="GNAT"/>
    <property type="match status" value="1"/>
</dbReference>
<name>A0A9D2SQ65_9FIRM</name>
<protein>
    <submittedName>
        <fullName evidence="3">GNAT family N-acetyltransferase</fullName>
    </submittedName>
</protein>
<dbReference type="EMBL" id="DWWS01000021">
    <property type="protein sequence ID" value="HJC23147.1"/>
    <property type="molecule type" value="Genomic_DNA"/>
</dbReference>